<name>A0AAN7PIZ9_9MYRT</name>
<accession>A0AAN7PIZ9</accession>
<evidence type="ECO:0000313" key="8">
    <source>
        <dbReference type="Proteomes" id="UP001345219"/>
    </source>
</evidence>
<keyword evidence="3" id="KW-0547">Nucleotide-binding</keyword>
<evidence type="ECO:0000259" key="6">
    <source>
        <dbReference type="Pfam" id="PF12627"/>
    </source>
</evidence>
<dbReference type="Proteomes" id="UP001345219">
    <property type="component" value="Chromosome 4"/>
</dbReference>
<dbReference type="GO" id="GO:0003723">
    <property type="term" value="F:RNA binding"/>
    <property type="evidence" value="ECO:0007669"/>
    <property type="project" value="UniProtKB-KW"/>
</dbReference>
<dbReference type="CDD" id="cd05398">
    <property type="entry name" value="NT_ClassII-CCAase"/>
    <property type="match status" value="1"/>
</dbReference>
<keyword evidence="4" id="KW-0694">RNA-binding</keyword>
<gene>
    <name evidence="7" type="ORF">SAY87_003874</name>
</gene>
<feature type="domain" description="tRNA nucleotidyltransferase/poly(A) polymerase RNA and SrmB- binding" evidence="6">
    <location>
        <begin position="271"/>
        <end position="332"/>
    </location>
</feature>
<organism evidence="7 8">
    <name type="scientific">Trapa incisa</name>
    <dbReference type="NCBI Taxonomy" id="236973"/>
    <lineage>
        <taxon>Eukaryota</taxon>
        <taxon>Viridiplantae</taxon>
        <taxon>Streptophyta</taxon>
        <taxon>Embryophyta</taxon>
        <taxon>Tracheophyta</taxon>
        <taxon>Spermatophyta</taxon>
        <taxon>Magnoliopsida</taxon>
        <taxon>eudicotyledons</taxon>
        <taxon>Gunneridae</taxon>
        <taxon>Pentapetalae</taxon>
        <taxon>rosids</taxon>
        <taxon>malvids</taxon>
        <taxon>Myrtales</taxon>
        <taxon>Lythraceae</taxon>
        <taxon>Trapa</taxon>
    </lineage>
</organism>
<dbReference type="PANTHER" id="PTHR43051:SF2">
    <property type="entry name" value="POLYNUCLEOTIDE ADENYLYLTRANSFERASE FAMILY PROTEIN-RELATED"/>
    <property type="match status" value="1"/>
</dbReference>
<evidence type="ECO:0000256" key="1">
    <source>
        <dbReference type="ARBA" id="ARBA00007265"/>
    </source>
</evidence>
<dbReference type="AlphaFoldDB" id="A0AAN7PIZ9"/>
<dbReference type="SUPFAM" id="SSF81301">
    <property type="entry name" value="Nucleotidyltransferase"/>
    <property type="match status" value="1"/>
</dbReference>
<feature type="domain" description="Poly A polymerase head" evidence="5">
    <location>
        <begin position="116"/>
        <end position="243"/>
    </location>
</feature>
<dbReference type="GO" id="GO:0000166">
    <property type="term" value="F:nucleotide binding"/>
    <property type="evidence" value="ECO:0007669"/>
    <property type="project" value="UniProtKB-KW"/>
</dbReference>
<dbReference type="EMBL" id="JAXIOK010000017">
    <property type="protein sequence ID" value="KAK4750392.1"/>
    <property type="molecule type" value="Genomic_DNA"/>
</dbReference>
<dbReference type="GO" id="GO:0001680">
    <property type="term" value="P:tRNA 3'-terminal CCA addition"/>
    <property type="evidence" value="ECO:0007669"/>
    <property type="project" value="UniProtKB-ARBA"/>
</dbReference>
<dbReference type="GO" id="GO:0016779">
    <property type="term" value="F:nucleotidyltransferase activity"/>
    <property type="evidence" value="ECO:0007669"/>
    <property type="project" value="InterPro"/>
</dbReference>
<reference evidence="7 8" key="1">
    <citation type="journal article" date="2023" name="Hortic Res">
        <title>Pangenome of water caltrop reveals structural variations and asymmetric subgenome divergence after allopolyploidization.</title>
        <authorList>
            <person name="Zhang X."/>
            <person name="Chen Y."/>
            <person name="Wang L."/>
            <person name="Yuan Y."/>
            <person name="Fang M."/>
            <person name="Shi L."/>
            <person name="Lu R."/>
            <person name="Comes H.P."/>
            <person name="Ma Y."/>
            <person name="Chen Y."/>
            <person name="Huang G."/>
            <person name="Zhou Y."/>
            <person name="Zheng Z."/>
            <person name="Qiu Y."/>
        </authorList>
    </citation>
    <scope>NUCLEOTIDE SEQUENCE [LARGE SCALE GENOMIC DNA]</scope>
    <source>
        <tissue evidence="7">Roots</tissue>
    </source>
</reference>
<dbReference type="InterPro" id="IPR032828">
    <property type="entry name" value="PolyA_RNA-bd"/>
</dbReference>
<dbReference type="Pfam" id="PF01743">
    <property type="entry name" value="PolyA_pol"/>
    <property type="match status" value="1"/>
</dbReference>
<dbReference type="InterPro" id="IPR052191">
    <property type="entry name" value="tRNA_ntf/polyA_polymerase_I"/>
</dbReference>
<evidence type="ECO:0000259" key="5">
    <source>
        <dbReference type="Pfam" id="PF01743"/>
    </source>
</evidence>
<evidence type="ECO:0008006" key="9">
    <source>
        <dbReference type="Google" id="ProtNLM"/>
    </source>
</evidence>
<evidence type="ECO:0000313" key="7">
    <source>
        <dbReference type="EMBL" id="KAK4750392.1"/>
    </source>
</evidence>
<keyword evidence="8" id="KW-1185">Reference proteome</keyword>
<dbReference type="InterPro" id="IPR002646">
    <property type="entry name" value="PolA_pol_head_dom"/>
</dbReference>
<dbReference type="SUPFAM" id="SSF81891">
    <property type="entry name" value="Poly A polymerase C-terminal region-like"/>
    <property type="match status" value="1"/>
</dbReference>
<sequence length="542" mass="61468">MAVAIFDLGLFRPRAPIFDPYPCSRLLHLASLSILRHTSTLVVPALDTQITSTSTQYSLHGNLSSAAARDDDAYDEEMAQPRLNKLCSRTLGIRSSMISKPTRKVLNDLKRKGYEVYLVGGCVRDMILRRTPKDFDIITSAELKEVVRAFSWCEIVGRRFPICHVHMDNSIVEVSSFTSCGKKISRALRDDIRKPPDFDEKDYLRWRDSLQRDFTINGLFFDPYANIIYDYVRGMEDIRKAKVQTVIPAGESFGEDSARILRAIRIAGRLGFRLSRETAYSIRTFSSSVLRLDKGRILMELNYMLAYGSAEATLRLLWRYGVLDILLPVQAAYFVQSGFKRRDRGSNMLLSLFSNLDKLLAPNRPCHSILWVGMLAFHKALYGHPRHPSVVAAYSLAINNGGNMVEALKIARTISRPHDPRFVELLQEQWSGDPEVLRDDVMNLAKSIKEALSNMTDENFVSQAMAAYPEAPYSDLVFIPLGLYIRVCRMFQCVTRGSEDGFRARQGGGINYDLLAQGNMQEVRHTFARVVFDTVYPTIVEK</sequence>
<dbReference type="Pfam" id="PF12627">
    <property type="entry name" value="PolyA_pol_RNAbd"/>
    <property type="match status" value="1"/>
</dbReference>
<evidence type="ECO:0000256" key="3">
    <source>
        <dbReference type="ARBA" id="ARBA00022741"/>
    </source>
</evidence>
<evidence type="ECO:0000256" key="2">
    <source>
        <dbReference type="ARBA" id="ARBA00022679"/>
    </source>
</evidence>
<proteinExistence type="inferred from homology"/>
<dbReference type="InterPro" id="IPR043519">
    <property type="entry name" value="NT_sf"/>
</dbReference>
<dbReference type="PANTHER" id="PTHR43051">
    <property type="entry name" value="POLYNUCLEOTIDE ADENYLYLTRANSFERASE FAMILY PROTEIN"/>
    <property type="match status" value="1"/>
</dbReference>
<dbReference type="Gene3D" id="3.30.460.10">
    <property type="entry name" value="Beta Polymerase, domain 2"/>
    <property type="match status" value="1"/>
</dbReference>
<evidence type="ECO:0000256" key="4">
    <source>
        <dbReference type="RuleBase" id="RU003953"/>
    </source>
</evidence>
<protein>
    <recommendedName>
        <fullName evidence="9">Poly(A) polymerase</fullName>
    </recommendedName>
</protein>
<keyword evidence="2 4" id="KW-0808">Transferase</keyword>
<dbReference type="Gene3D" id="1.10.3090.10">
    <property type="entry name" value="cca-adding enzyme, domain 2"/>
    <property type="match status" value="1"/>
</dbReference>
<comment type="similarity">
    <text evidence="1 4">Belongs to the tRNA nucleotidyltransferase/poly(A) polymerase family.</text>
</comment>
<comment type="caution">
    <text evidence="7">The sequence shown here is derived from an EMBL/GenBank/DDBJ whole genome shotgun (WGS) entry which is preliminary data.</text>
</comment>